<gene>
    <name evidence="1" type="ORF">BDV95DRAFT_617753</name>
</gene>
<dbReference type="Proteomes" id="UP000481861">
    <property type="component" value="Unassembled WGS sequence"/>
</dbReference>
<dbReference type="OrthoDB" id="3795850at2759"/>
<organism evidence="1 2">
    <name type="scientific">Massariosphaeria phaeospora</name>
    <dbReference type="NCBI Taxonomy" id="100035"/>
    <lineage>
        <taxon>Eukaryota</taxon>
        <taxon>Fungi</taxon>
        <taxon>Dikarya</taxon>
        <taxon>Ascomycota</taxon>
        <taxon>Pezizomycotina</taxon>
        <taxon>Dothideomycetes</taxon>
        <taxon>Pleosporomycetidae</taxon>
        <taxon>Pleosporales</taxon>
        <taxon>Pleosporales incertae sedis</taxon>
        <taxon>Massariosphaeria</taxon>
    </lineage>
</organism>
<name>A0A7C8I818_9PLEO</name>
<evidence type="ECO:0000313" key="1">
    <source>
        <dbReference type="EMBL" id="KAF2872997.1"/>
    </source>
</evidence>
<sequence>MTSLRLCHRFGQGKLSKLSQELLEQIVDEFQRLAKTTVAPEWENEFTCFQGRCNLGDHWQPYGPHTEWMWNLLFCNAGKGFYQNDCPGDLDPAKFSEEDKARMLLKSHFGLEAIILHERLSPQLARFLPETGRHYDYESYYTLCYLALAADSKKQDVTSEPKDSQLHELFAPQEDHNAYRRVIAPSSLDLSERQRSRFARAMRILDLKPHYHLSELEPHVQQPIKDTVLLDMCSCKLNACPSKDCGTSPTDASIQAQARKLNQYISRKNKELSTQTWPQLTMLAASDVIFPDGWH</sequence>
<evidence type="ECO:0000313" key="2">
    <source>
        <dbReference type="Proteomes" id="UP000481861"/>
    </source>
</evidence>
<dbReference type="EMBL" id="JAADJZ010000008">
    <property type="protein sequence ID" value="KAF2872997.1"/>
    <property type="molecule type" value="Genomic_DNA"/>
</dbReference>
<reference evidence="1 2" key="1">
    <citation type="submission" date="2020-01" db="EMBL/GenBank/DDBJ databases">
        <authorList>
            <consortium name="DOE Joint Genome Institute"/>
            <person name="Haridas S."/>
            <person name="Albert R."/>
            <person name="Binder M."/>
            <person name="Bloem J."/>
            <person name="Labutti K."/>
            <person name="Salamov A."/>
            <person name="Andreopoulos B."/>
            <person name="Baker S.E."/>
            <person name="Barry K."/>
            <person name="Bills G."/>
            <person name="Bluhm B.H."/>
            <person name="Cannon C."/>
            <person name="Castanera R."/>
            <person name="Culley D.E."/>
            <person name="Daum C."/>
            <person name="Ezra D."/>
            <person name="Gonzalez J.B."/>
            <person name="Henrissat B."/>
            <person name="Kuo A."/>
            <person name="Liang C."/>
            <person name="Lipzen A."/>
            <person name="Lutzoni F."/>
            <person name="Magnuson J."/>
            <person name="Mondo S."/>
            <person name="Nolan M."/>
            <person name="Ohm R."/>
            <person name="Pangilinan J."/>
            <person name="Park H.-J.H."/>
            <person name="Ramirez L."/>
            <person name="Alfaro M."/>
            <person name="Sun H."/>
            <person name="Tritt A."/>
            <person name="Yoshinaga Y."/>
            <person name="Zwiers L.-H.L."/>
            <person name="Turgeon B.G."/>
            <person name="Goodwin S.B."/>
            <person name="Spatafora J.W."/>
            <person name="Crous P.W."/>
            <person name="Grigoriev I.V."/>
        </authorList>
    </citation>
    <scope>NUCLEOTIDE SEQUENCE [LARGE SCALE GENOMIC DNA]</scope>
    <source>
        <strain evidence="1 2">CBS 611.86</strain>
    </source>
</reference>
<comment type="caution">
    <text evidence="1">The sequence shown here is derived from an EMBL/GenBank/DDBJ whole genome shotgun (WGS) entry which is preliminary data.</text>
</comment>
<dbReference type="AlphaFoldDB" id="A0A7C8I818"/>
<proteinExistence type="predicted"/>
<protein>
    <submittedName>
        <fullName evidence="1">Uncharacterized protein</fullName>
    </submittedName>
</protein>
<keyword evidence="2" id="KW-1185">Reference proteome</keyword>
<accession>A0A7C8I818</accession>